<evidence type="ECO:0000256" key="2">
    <source>
        <dbReference type="ARBA" id="ARBA00022475"/>
    </source>
</evidence>
<feature type="transmembrane region" description="Helical" evidence="6">
    <location>
        <begin position="184"/>
        <end position="203"/>
    </location>
</feature>
<sequence>EVIVTIMLNYVALNLLVYLLSLPVFLPPGHANAISRPTLPSAQLPLLAGGGLRVNLGIVLAALAVVGVALLLRRTTLGFRIRMLGASQGAARAAGVSIPRTITAVFILAGGLCGLAGAVQILGVSNQLVPNYGVTIGFTAIIVALLGRARPGGVALAALLFGAFQAGGLQMQASTSVPIELVQVIEAVIVFFIAAPALIRAIYRIRTTGGGLRLISQGWGG</sequence>
<feature type="transmembrane region" description="Helical" evidence="6">
    <location>
        <begin position="7"/>
        <end position="26"/>
    </location>
</feature>
<reference evidence="7" key="1">
    <citation type="submission" date="2013-08" db="EMBL/GenBank/DDBJ databases">
        <authorList>
            <person name="Mendez C."/>
            <person name="Richter M."/>
            <person name="Ferrer M."/>
            <person name="Sanchez J."/>
        </authorList>
    </citation>
    <scope>NUCLEOTIDE SEQUENCE</scope>
</reference>
<dbReference type="Pfam" id="PF02653">
    <property type="entry name" value="BPD_transp_2"/>
    <property type="match status" value="1"/>
</dbReference>
<dbReference type="EMBL" id="AUZY01012212">
    <property type="protein sequence ID" value="EQD31160.1"/>
    <property type="molecule type" value="Genomic_DNA"/>
</dbReference>
<dbReference type="PANTHER" id="PTHR47089">
    <property type="entry name" value="ABC TRANSPORTER, PERMEASE PROTEIN"/>
    <property type="match status" value="1"/>
</dbReference>
<keyword evidence="4 6" id="KW-1133">Transmembrane helix</keyword>
<feature type="transmembrane region" description="Helical" evidence="6">
    <location>
        <begin position="102"/>
        <end position="123"/>
    </location>
</feature>
<dbReference type="CDD" id="cd06580">
    <property type="entry name" value="TM_PBP1_transp_TpRbsC_like"/>
    <property type="match status" value="1"/>
</dbReference>
<keyword evidence="5 6" id="KW-0472">Membrane</keyword>
<evidence type="ECO:0000256" key="1">
    <source>
        <dbReference type="ARBA" id="ARBA00004651"/>
    </source>
</evidence>
<accession>T0ZMZ5</accession>
<organism evidence="7">
    <name type="scientific">mine drainage metagenome</name>
    <dbReference type="NCBI Taxonomy" id="410659"/>
    <lineage>
        <taxon>unclassified sequences</taxon>
        <taxon>metagenomes</taxon>
        <taxon>ecological metagenomes</taxon>
    </lineage>
</organism>
<evidence type="ECO:0000256" key="5">
    <source>
        <dbReference type="ARBA" id="ARBA00023136"/>
    </source>
</evidence>
<feature type="transmembrane region" description="Helical" evidence="6">
    <location>
        <begin position="129"/>
        <end position="147"/>
    </location>
</feature>
<evidence type="ECO:0000256" key="6">
    <source>
        <dbReference type="SAM" id="Phobius"/>
    </source>
</evidence>
<keyword evidence="3 6" id="KW-0812">Transmembrane</keyword>
<comment type="subcellular location">
    <subcellularLocation>
        <location evidence="1">Cell membrane</location>
        <topology evidence="1">Multi-pass membrane protein</topology>
    </subcellularLocation>
</comment>
<name>T0ZMZ5_9ZZZZ</name>
<feature type="transmembrane region" description="Helical" evidence="6">
    <location>
        <begin position="154"/>
        <end position="172"/>
    </location>
</feature>
<gene>
    <name evidence="7" type="ORF">B1B_18252</name>
</gene>
<feature type="non-terminal residue" evidence="7">
    <location>
        <position position="1"/>
    </location>
</feature>
<dbReference type="AlphaFoldDB" id="T0ZMZ5"/>
<proteinExistence type="predicted"/>
<dbReference type="PANTHER" id="PTHR47089:SF1">
    <property type="entry name" value="GUANOSINE ABC TRANSPORTER PERMEASE PROTEIN NUPP"/>
    <property type="match status" value="1"/>
</dbReference>
<evidence type="ECO:0000256" key="3">
    <source>
        <dbReference type="ARBA" id="ARBA00022692"/>
    </source>
</evidence>
<dbReference type="GO" id="GO:0022857">
    <property type="term" value="F:transmembrane transporter activity"/>
    <property type="evidence" value="ECO:0007669"/>
    <property type="project" value="InterPro"/>
</dbReference>
<dbReference type="GO" id="GO:0005886">
    <property type="term" value="C:plasma membrane"/>
    <property type="evidence" value="ECO:0007669"/>
    <property type="project" value="UniProtKB-SubCell"/>
</dbReference>
<comment type="caution">
    <text evidence="7">The sequence shown here is derived from an EMBL/GenBank/DDBJ whole genome shotgun (WGS) entry which is preliminary data.</text>
</comment>
<evidence type="ECO:0000313" key="7">
    <source>
        <dbReference type="EMBL" id="EQD31160.1"/>
    </source>
</evidence>
<feature type="transmembrane region" description="Helical" evidence="6">
    <location>
        <begin position="46"/>
        <end position="72"/>
    </location>
</feature>
<evidence type="ECO:0000256" key="4">
    <source>
        <dbReference type="ARBA" id="ARBA00022989"/>
    </source>
</evidence>
<protein>
    <submittedName>
        <fullName evidence="7">Inner-membrane translocator</fullName>
    </submittedName>
</protein>
<reference evidence="7" key="2">
    <citation type="journal article" date="2014" name="ISME J.">
        <title>Microbial stratification in low pH oxic and suboxic macroscopic growths along an acid mine drainage.</title>
        <authorList>
            <person name="Mendez-Garcia C."/>
            <person name="Mesa V."/>
            <person name="Sprenger R.R."/>
            <person name="Richter M."/>
            <person name="Diez M.S."/>
            <person name="Solano J."/>
            <person name="Bargiela R."/>
            <person name="Golyshina O.V."/>
            <person name="Manteca A."/>
            <person name="Ramos J.L."/>
            <person name="Gallego J.R."/>
            <person name="Llorente I."/>
            <person name="Martins Dos Santos V.A."/>
            <person name="Jensen O.N."/>
            <person name="Pelaez A.I."/>
            <person name="Sanchez J."/>
            <person name="Ferrer M."/>
        </authorList>
    </citation>
    <scope>NUCLEOTIDE SEQUENCE</scope>
</reference>
<keyword evidence="2" id="KW-1003">Cell membrane</keyword>
<dbReference type="InterPro" id="IPR001851">
    <property type="entry name" value="ABC_transp_permease"/>
</dbReference>